<dbReference type="Pfam" id="PF01435">
    <property type="entry name" value="Peptidase_M48"/>
    <property type="match status" value="1"/>
</dbReference>
<keyword evidence="5" id="KW-0479">Metal-binding</keyword>
<keyword evidence="8 11" id="KW-1133">Transmembrane helix</keyword>
<keyword evidence="3 13" id="KW-0645">Protease</keyword>
<dbReference type="GO" id="GO:0006508">
    <property type="term" value="P:proteolysis"/>
    <property type="evidence" value="ECO:0007669"/>
    <property type="project" value="UniProtKB-KW"/>
</dbReference>
<feature type="transmembrane region" description="Helical" evidence="11">
    <location>
        <begin position="475"/>
        <end position="496"/>
    </location>
</feature>
<evidence type="ECO:0000256" key="11">
    <source>
        <dbReference type="SAM" id="Phobius"/>
    </source>
</evidence>
<evidence type="ECO:0000256" key="3">
    <source>
        <dbReference type="ARBA" id="ARBA00022670"/>
    </source>
</evidence>
<feature type="transmembrane region" description="Helical" evidence="11">
    <location>
        <begin position="98"/>
        <end position="116"/>
    </location>
</feature>
<feature type="transmembrane region" description="Helical" evidence="11">
    <location>
        <begin position="257"/>
        <end position="277"/>
    </location>
</feature>
<feature type="transmembrane region" description="Helical" evidence="11">
    <location>
        <begin position="631"/>
        <end position="650"/>
    </location>
</feature>
<dbReference type="Gene3D" id="3.30.2010.10">
    <property type="entry name" value="Metalloproteases ('zincins'), catalytic domain"/>
    <property type="match status" value="1"/>
</dbReference>
<keyword evidence="9" id="KW-0482">Metalloprotease</keyword>
<comment type="cofactor">
    <cofactor evidence="1">
        <name>Zn(2+)</name>
        <dbReference type="ChEBI" id="CHEBI:29105"/>
    </cofactor>
</comment>
<evidence type="ECO:0000256" key="10">
    <source>
        <dbReference type="ARBA" id="ARBA00023136"/>
    </source>
</evidence>
<keyword evidence="6" id="KW-0378">Hydrolase</keyword>
<keyword evidence="2" id="KW-1003">Cell membrane</keyword>
<proteinExistence type="predicted"/>
<accession>A0A401QQ87</accession>
<evidence type="ECO:0000256" key="4">
    <source>
        <dbReference type="ARBA" id="ARBA00022692"/>
    </source>
</evidence>
<protein>
    <submittedName>
        <fullName evidence="13">Protease HtpX</fullName>
    </submittedName>
</protein>
<dbReference type="GO" id="GO:0046872">
    <property type="term" value="F:metal ion binding"/>
    <property type="evidence" value="ECO:0007669"/>
    <property type="project" value="UniProtKB-KW"/>
</dbReference>
<feature type="transmembrane region" description="Helical" evidence="11">
    <location>
        <begin position="763"/>
        <end position="784"/>
    </location>
</feature>
<keyword evidence="10 11" id="KW-0472">Membrane</keyword>
<keyword evidence="7" id="KW-0862">Zinc</keyword>
<organism evidence="13 14">
    <name type="scientific">Streptomyces noursei</name>
    <name type="common">Streptomyces albulus</name>
    <dbReference type="NCBI Taxonomy" id="1971"/>
    <lineage>
        <taxon>Bacteria</taxon>
        <taxon>Bacillati</taxon>
        <taxon>Actinomycetota</taxon>
        <taxon>Actinomycetes</taxon>
        <taxon>Kitasatosporales</taxon>
        <taxon>Streptomycetaceae</taxon>
        <taxon>Streptomyces</taxon>
    </lineage>
</organism>
<feature type="transmembrane region" description="Helical" evidence="11">
    <location>
        <begin position="224"/>
        <end position="245"/>
    </location>
</feature>
<dbReference type="PANTHER" id="PTHR43221:SF2">
    <property type="entry name" value="PROTEASE HTPX HOMOLOG"/>
    <property type="match status" value="1"/>
</dbReference>
<gene>
    <name evidence="13" type="primary">htpX</name>
    <name evidence="13" type="ORF">SALB_00139</name>
</gene>
<feature type="domain" description="Peptidase M48" evidence="12">
    <location>
        <begin position="164"/>
        <end position="336"/>
    </location>
</feature>
<name>A0A401QQ87_STRNR</name>
<keyword evidence="4 11" id="KW-0812">Transmembrane</keyword>
<feature type="transmembrane region" description="Helical" evidence="11">
    <location>
        <begin position="342"/>
        <end position="364"/>
    </location>
</feature>
<feature type="transmembrane region" description="Helical" evidence="11">
    <location>
        <begin position="590"/>
        <end position="611"/>
    </location>
</feature>
<dbReference type="EMBL" id="BHXC01000001">
    <property type="protein sequence ID" value="GCB87488.1"/>
    <property type="molecule type" value="Genomic_DNA"/>
</dbReference>
<evidence type="ECO:0000256" key="7">
    <source>
        <dbReference type="ARBA" id="ARBA00022833"/>
    </source>
</evidence>
<dbReference type="InterPro" id="IPR001915">
    <property type="entry name" value="Peptidase_M48"/>
</dbReference>
<feature type="transmembrane region" description="Helical" evidence="11">
    <location>
        <begin position="443"/>
        <end position="468"/>
    </location>
</feature>
<evidence type="ECO:0000256" key="8">
    <source>
        <dbReference type="ARBA" id="ARBA00022989"/>
    </source>
</evidence>
<dbReference type="AlphaFoldDB" id="A0A401QQ87"/>
<feature type="transmembrane region" description="Helical" evidence="11">
    <location>
        <begin position="657"/>
        <end position="680"/>
    </location>
</feature>
<dbReference type="RefSeq" id="WP_020930198.1">
    <property type="nucleotide sequence ID" value="NZ_BHXC01000001.1"/>
</dbReference>
<evidence type="ECO:0000256" key="6">
    <source>
        <dbReference type="ARBA" id="ARBA00022801"/>
    </source>
</evidence>
<reference evidence="13 14" key="1">
    <citation type="journal article" date="2019" name="Microbiol. Resour. Announc.">
        <title>Draft Genome Sequence of the Most Traditional epsilon-Poly-l-Lysine Producer, Streptomyces albulus NBRC14147.</title>
        <authorList>
            <person name="Yamanaka K."/>
            <person name="Hamano Y."/>
        </authorList>
    </citation>
    <scope>NUCLEOTIDE SEQUENCE [LARGE SCALE GENOMIC DNA]</scope>
    <source>
        <strain evidence="13 14">NBRC 14147</strain>
    </source>
</reference>
<evidence type="ECO:0000313" key="13">
    <source>
        <dbReference type="EMBL" id="GCB87488.1"/>
    </source>
</evidence>
<feature type="transmembrane region" description="Helical" evidence="11">
    <location>
        <begin position="715"/>
        <end position="736"/>
    </location>
</feature>
<evidence type="ECO:0000256" key="9">
    <source>
        <dbReference type="ARBA" id="ARBA00023049"/>
    </source>
</evidence>
<dbReference type="GO" id="GO:0004222">
    <property type="term" value="F:metalloendopeptidase activity"/>
    <property type="evidence" value="ECO:0007669"/>
    <property type="project" value="InterPro"/>
</dbReference>
<dbReference type="InterPro" id="IPR050083">
    <property type="entry name" value="HtpX_protease"/>
</dbReference>
<evidence type="ECO:0000256" key="2">
    <source>
        <dbReference type="ARBA" id="ARBA00022475"/>
    </source>
</evidence>
<feature type="transmembrane region" description="Helical" evidence="11">
    <location>
        <begin position="409"/>
        <end position="428"/>
    </location>
</feature>
<feature type="transmembrane region" description="Helical" evidence="11">
    <location>
        <begin position="550"/>
        <end position="569"/>
    </location>
</feature>
<evidence type="ECO:0000259" key="12">
    <source>
        <dbReference type="Pfam" id="PF01435"/>
    </source>
</evidence>
<comment type="caution">
    <text evidence="13">The sequence shown here is derived from an EMBL/GenBank/DDBJ whole genome shotgun (WGS) entry which is preliminary data.</text>
</comment>
<feature type="transmembrane region" description="Helical" evidence="11">
    <location>
        <begin position="376"/>
        <end position="397"/>
    </location>
</feature>
<evidence type="ECO:0000313" key="14">
    <source>
        <dbReference type="Proteomes" id="UP000288351"/>
    </source>
</evidence>
<dbReference type="Proteomes" id="UP000288351">
    <property type="component" value="Unassembled WGS sequence"/>
</dbReference>
<evidence type="ECO:0000256" key="5">
    <source>
        <dbReference type="ARBA" id="ARBA00022723"/>
    </source>
</evidence>
<sequence>MKAFAGLRSATGTGPRFALLMVLVVVSSIPTLDELLQSVPALLGLRDGREALHGPSGCLYAAGFDPGSSDPQNLLTALTRPGTLYQCIGDHTLVPYRGALATVVLLALAAGLYWWLPAARERWRRMLPLEAVDLDGTLRAELAALCARTGIRARLRFRVDPARTTSGASVHGRSGNYTVCLHSGLLPRLRTDPAGFRAVVLHELAHVHHRDVDYAYASTALWRAYVLLALIPTFAETGWVLALGLSGVKSPWWPGGAAMLLAPALVGLVLAALVHLARADLLRRRELFADRRAVAWGADAASWQRPDPTGPVAPWLRRLTALLGTHPQWAERRRALVDAGRLDRVSALAMFLTGVSAALLYQSLMTLPVLSEGPGSIWITVGAVTPVLCLALGLPLLRGSRTADGHGPSATVAGLWLGLGLLLGQFVASTQYRLDWMLPQPQYLLAFLLIAAVPAVWWSQSLRLALALPRRGHRWAAAACCAAVTAAVLWAGLGWWRVAGDSLSLGIGDQGAELAAYYARTVPGDWHGYGPDLSAFATGLMVLTPLGGDLLAGIATLSLWLVPLALVLLPGVRRTVGGPTGTVLRLRRTLGAGLAGALVCGMGLVLAQVAMNQSRPATPKEPAGPFVLVHMWWVTVTVLAACLLTAVVVAAGARRHWLLRALIAAQVVQLLAYAEVFVLFSVDGCLGPLNTAFDVCRWRPGNGLIIDGTVTSLTLVNAVLGSACAALVGAGLAWAVRRLRGRPPAHEAAVPVPSPADRPPSTLLKAGTLLALGLPAVVLAAMTFTQAAASDDSRQWQEAADAVRKQRGPAPPAHTPQTRAWQAASWLNAGGTLRAQQINAASIALDSELLKAAAGKRNADGTVALDEQAFHRRCGTLGQRVEEARAYFPVPDRDLQRNWSGALDQLHRGVTDCQEATVPPKGAPHRTDAEREHLFTTSLNEIVNAMRTFGTAVLDIKQAATSPPK</sequence>
<dbReference type="PANTHER" id="PTHR43221">
    <property type="entry name" value="PROTEASE HTPX"/>
    <property type="match status" value="1"/>
</dbReference>
<evidence type="ECO:0000256" key="1">
    <source>
        <dbReference type="ARBA" id="ARBA00001947"/>
    </source>
</evidence>